<dbReference type="OrthoDB" id="5356630at2759"/>
<evidence type="ECO:0000256" key="1">
    <source>
        <dbReference type="SAM" id="SignalP"/>
    </source>
</evidence>
<feature type="chain" id="PRO_5004613456" description="Ubiquitin 3 binding protein But2 C-terminal domain-containing protein" evidence="1">
    <location>
        <begin position="21"/>
        <end position="192"/>
    </location>
</feature>
<dbReference type="InterPro" id="IPR018620">
    <property type="entry name" value="Ubiquitin3-bd_protein_But2_C"/>
</dbReference>
<dbReference type="EMBL" id="KE721515">
    <property type="protein sequence ID" value="ERF68564.1"/>
    <property type="molecule type" value="Genomic_DNA"/>
</dbReference>
<dbReference type="HOGENOM" id="CLU_102253_0_0_1"/>
<proteinExistence type="predicted"/>
<dbReference type="GeneID" id="19239617"/>
<accession>U1HI56</accession>
<organism evidence="3 4">
    <name type="scientific">Endocarpon pusillum (strain Z07020 / HMAS-L-300199)</name>
    <name type="common">Lichen-forming fungus</name>
    <dbReference type="NCBI Taxonomy" id="1263415"/>
    <lineage>
        <taxon>Eukaryota</taxon>
        <taxon>Fungi</taxon>
        <taxon>Dikarya</taxon>
        <taxon>Ascomycota</taxon>
        <taxon>Pezizomycotina</taxon>
        <taxon>Eurotiomycetes</taxon>
        <taxon>Chaetothyriomycetidae</taxon>
        <taxon>Verrucariales</taxon>
        <taxon>Verrucariaceae</taxon>
        <taxon>Endocarpon</taxon>
    </lineage>
</organism>
<feature type="signal peptide" evidence="1">
    <location>
        <begin position="1"/>
        <end position="20"/>
    </location>
</feature>
<dbReference type="RefSeq" id="XP_007805790.1">
    <property type="nucleotide sequence ID" value="XM_007807599.1"/>
</dbReference>
<dbReference type="eggNOG" id="ENOG502SUA7">
    <property type="taxonomic scope" value="Eukaryota"/>
</dbReference>
<evidence type="ECO:0000313" key="4">
    <source>
        <dbReference type="Proteomes" id="UP000019373"/>
    </source>
</evidence>
<dbReference type="OMA" id="INPPTWP"/>
<feature type="domain" description="Ubiquitin 3 binding protein But2 C-terminal" evidence="2">
    <location>
        <begin position="68"/>
        <end position="178"/>
    </location>
</feature>
<dbReference type="Pfam" id="PF09792">
    <property type="entry name" value="But2"/>
    <property type="match status" value="1"/>
</dbReference>
<protein>
    <recommendedName>
        <fullName evidence="2">Ubiquitin 3 binding protein But2 C-terminal domain-containing protein</fullName>
    </recommendedName>
</protein>
<dbReference type="Proteomes" id="UP000019373">
    <property type="component" value="Unassembled WGS sequence"/>
</dbReference>
<reference evidence="4" key="1">
    <citation type="journal article" date="2014" name="BMC Genomics">
        <title>Genome characteristics reveal the impact of lichenization on lichen-forming fungus Endocarpon pusillum Hedwig (Verrucariales, Ascomycota).</title>
        <authorList>
            <person name="Wang Y.-Y."/>
            <person name="Liu B."/>
            <person name="Zhang X.-Y."/>
            <person name="Zhou Q.-M."/>
            <person name="Zhang T."/>
            <person name="Li H."/>
            <person name="Yu Y.-F."/>
            <person name="Zhang X.-L."/>
            <person name="Hao X.-Y."/>
            <person name="Wang M."/>
            <person name="Wang L."/>
            <person name="Wei J.-C."/>
        </authorList>
    </citation>
    <scope>NUCLEOTIDE SEQUENCE [LARGE SCALE GENOMIC DNA]</scope>
    <source>
        <strain evidence="4">Z07020 / HMAS-L-300199</strain>
    </source>
</reference>
<evidence type="ECO:0000259" key="2">
    <source>
        <dbReference type="Pfam" id="PF09792"/>
    </source>
</evidence>
<keyword evidence="4" id="KW-1185">Reference proteome</keyword>
<name>U1HI56_ENDPU</name>
<sequence length="192" mass="20173">MKFQSAAAFLLAATVSITLAAPTPGALQRRNIEELYPDFTSQYNVGTGAITYDTGVGLISKSPTNGGQDTTTLVTFNIPAAWSSYNTCRLVFTSATTSSVSGSGRADVFTSLSPAQQSTASWPPGNLRDIHFGRLLAAPGTEATWEQSFVAPDIPCAEIAGHAYGGELVGVYDTDYITWTPGTDGPKIVVVN</sequence>
<keyword evidence="1" id="KW-0732">Signal</keyword>
<gene>
    <name evidence="3" type="ORF">EPUS_04662</name>
</gene>
<evidence type="ECO:0000313" key="3">
    <source>
        <dbReference type="EMBL" id="ERF68564.1"/>
    </source>
</evidence>
<dbReference type="AlphaFoldDB" id="U1HI56"/>